<dbReference type="EMBL" id="BLQM01000078">
    <property type="protein sequence ID" value="GMH60453.1"/>
    <property type="molecule type" value="Genomic_DNA"/>
</dbReference>
<feature type="chain" id="PRO_5040820066" description="Lipocalin/cytosolic fatty-acid binding domain-containing protein" evidence="1">
    <location>
        <begin position="17"/>
        <end position="206"/>
    </location>
</feature>
<comment type="caution">
    <text evidence="2">The sequence shown here is derived from an EMBL/GenBank/DDBJ whole genome shotgun (WGS) entry which is preliminary data.</text>
</comment>
<protein>
    <recommendedName>
        <fullName evidence="4">Lipocalin/cytosolic fatty-acid binding domain-containing protein</fullName>
    </recommendedName>
</protein>
<keyword evidence="1" id="KW-0732">Signal</keyword>
<sequence length="206" mass="23530">MLRTLSFFALLTFTRSELTCPAYEDIVDVSMLNFDVQKLQSSWYMIATNEPTLPSNCTCSINNITISPDSKSYSYTNYDNCFDTMDIAIHIAGEINDPLGSPGNLMENAVVAGKQLMPLKPNFFFAVDRDSKGEESVLYTYACLGKILGKERFSFNVLSKSKEYEEEEIQEMIDRVKEKVNVKLDTDKIRFSTKEDYKKCDSEKME</sequence>
<feature type="signal peptide" evidence="1">
    <location>
        <begin position="1"/>
        <end position="16"/>
    </location>
</feature>
<name>A0A9W7DZI5_9STRA</name>
<evidence type="ECO:0008006" key="4">
    <source>
        <dbReference type="Google" id="ProtNLM"/>
    </source>
</evidence>
<dbReference type="Gene3D" id="2.40.128.20">
    <property type="match status" value="1"/>
</dbReference>
<evidence type="ECO:0000313" key="3">
    <source>
        <dbReference type="Proteomes" id="UP001162640"/>
    </source>
</evidence>
<dbReference type="SUPFAM" id="SSF50814">
    <property type="entry name" value="Lipocalins"/>
    <property type="match status" value="1"/>
</dbReference>
<organism evidence="2 3">
    <name type="scientific">Triparma laevis f. inornata</name>
    <dbReference type="NCBI Taxonomy" id="1714386"/>
    <lineage>
        <taxon>Eukaryota</taxon>
        <taxon>Sar</taxon>
        <taxon>Stramenopiles</taxon>
        <taxon>Ochrophyta</taxon>
        <taxon>Bolidophyceae</taxon>
        <taxon>Parmales</taxon>
        <taxon>Triparmaceae</taxon>
        <taxon>Triparma</taxon>
    </lineage>
</organism>
<proteinExistence type="predicted"/>
<accession>A0A9W7DZI5</accession>
<dbReference type="AlphaFoldDB" id="A0A9W7DZI5"/>
<evidence type="ECO:0000313" key="2">
    <source>
        <dbReference type="EMBL" id="GMH60453.1"/>
    </source>
</evidence>
<dbReference type="Proteomes" id="UP001162640">
    <property type="component" value="Unassembled WGS sequence"/>
</dbReference>
<reference evidence="3" key="1">
    <citation type="journal article" date="2023" name="Commun. Biol.">
        <title>Genome analysis of Parmales, the sister group of diatoms, reveals the evolutionary specialization of diatoms from phago-mixotrophs to photoautotrophs.</title>
        <authorList>
            <person name="Ban H."/>
            <person name="Sato S."/>
            <person name="Yoshikawa S."/>
            <person name="Yamada K."/>
            <person name="Nakamura Y."/>
            <person name="Ichinomiya M."/>
            <person name="Sato N."/>
            <person name="Blanc-Mathieu R."/>
            <person name="Endo H."/>
            <person name="Kuwata A."/>
            <person name="Ogata H."/>
        </authorList>
    </citation>
    <scope>NUCLEOTIDE SEQUENCE [LARGE SCALE GENOMIC DNA]</scope>
</reference>
<gene>
    <name evidence="2" type="ORF">TL16_g03054</name>
</gene>
<evidence type="ECO:0000256" key="1">
    <source>
        <dbReference type="SAM" id="SignalP"/>
    </source>
</evidence>
<dbReference type="InterPro" id="IPR012674">
    <property type="entry name" value="Calycin"/>
</dbReference>